<dbReference type="Pfam" id="PF13529">
    <property type="entry name" value="Peptidase_C39_2"/>
    <property type="match status" value="1"/>
</dbReference>
<evidence type="ECO:0000259" key="1">
    <source>
        <dbReference type="Pfam" id="PF13529"/>
    </source>
</evidence>
<proteinExistence type="predicted"/>
<evidence type="ECO:0000313" key="2">
    <source>
        <dbReference type="EMBL" id="SFB27226.1"/>
    </source>
</evidence>
<evidence type="ECO:0000313" key="3">
    <source>
        <dbReference type="Proteomes" id="UP000198642"/>
    </source>
</evidence>
<dbReference type="PANTHER" id="PTHR37806">
    <property type="entry name" value="LMO0724 PROTEIN"/>
    <property type="match status" value="1"/>
</dbReference>
<protein>
    <submittedName>
        <fullName evidence="2">Uncharacterized protein YvpB</fullName>
    </submittedName>
</protein>
<reference evidence="2 3" key="1">
    <citation type="submission" date="2016-10" db="EMBL/GenBank/DDBJ databases">
        <authorList>
            <person name="de Groot N.N."/>
        </authorList>
    </citation>
    <scope>NUCLEOTIDE SEQUENCE [LARGE SCALE GENOMIC DNA]</scope>
    <source>
        <strain evidence="2 3">CGMCC 1.3702</strain>
    </source>
</reference>
<dbReference type="STRING" id="237679.SAMN04488072_11296"/>
<dbReference type="AlphaFoldDB" id="A0A1I0ZQ37"/>
<dbReference type="RefSeq" id="WP_244535769.1">
    <property type="nucleotide sequence ID" value="NZ_FOJW01000012.1"/>
</dbReference>
<dbReference type="EMBL" id="FOJW01000012">
    <property type="protein sequence ID" value="SFB27226.1"/>
    <property type="molecule type" value="Genomic_DNA"/>
</dbReference>
<sequence length="227" mass="25220">MAKKLLIGFILFMSFFIAGSKRVFAPSMKVKIKGVPSCKQYPDLPTGCEATSLAMLLNWGGMQVSKYDVANALPKGDKVHKFGSEWKGANPNKAFVGDPYTDSDDGSFGVFEGPILKTIEAFMPGKGINLIGRPFDDLLKIIRAGKPVMAWTTLEQRQTFYGKSWTDEEGNVIDWYENEHAVVLTGIDGDYMIAHDPHTGRAEYYECDLFERNWASMGGRAVTLNVE</sequence>
<organism evidence="2 3">
    <name type="scientific">Lentibacillus halodurans</name>
    <dbReference type="NCBI Taxonomy" id="237679"/>
    <lineage>
        <taxon>Bacteria</taxon>
        <taxon>Bacillati</taxon>
        <taxon>Bacillota</taxon>
        <taxon>Bacilli</taxon>
        <taxon>Bacillales</taxon>
        <taxon>Bacillaceae</taxon>
        <taxon>Lentibacillus</taxon>
    </lineage>
</organism>
<dbReference type="Gene3D" id="3.90.70.10">
    <property type="entry name" value="Cysteine proteinases"/>
    <property type="match status" value="1"/>
</dbReference>
<gene>
    <name evidence="2" type="ORF">SAMN04488072_11296</name>
</gene>
<name>A0A1I0ZQ37_9BACI</name>
<dbReference type="Proteomes" id="UP000198642">
    <property type="component" value="Unassembled WGS sequence"/>
</dbReference>
<accession>A0A1I0ZQ37</accession>
<dbReference type="InterPro" id="IPR039564">
    <property type="entry name" value="Peptidase_C39-like"/>
</dbReference>
<feature type="domain" description="Peptidase C39-like" evidence="1">
    <location>
        <begin position="34"/>
        <end position="198"/>
    </location>
</feature>
<dbReference type="PANTHER" id="PTHR37806:SF1">
    <property type="entry name" value="PEPTIDASE C39-LIKE DOMAIN-CONTAINING PROTEIN"/>
    <property type="match status" value="1"/>
</dbReference>
<keyword evidence="3" id="KW-1185">Reference proteome</keyword>